<dbReference type="GO" id="GO:0016787">
    <property type="term" value="F:hydrolase activity"/>
    <property type="evidence" value="ECO:0007669"/>
    <property type="project" value="UniProtKB-KW"/>
</dbReference>
<keyword evidence="4" id="KW-1185">Reference proteome</keyword>
<evidence type="ECO:0000313" key="4">
    <source>
        <dbReference type="Proteomes" id="UP001470230"/>
    </source>
</evidence>
<dbReference type="InterPro" id="IPR038765">
    <property type="entry name" value="Papain-like_cys_pep_sf"/>
</dbReference>
<gene>
    <name evidence="3" type="ORF">M9Y10_000941</name>
</gene>
<evidence type="ECO:0000313" key="3">
    <source>
        <dbReference type="EMBL" id="KAK8898649.1"/>
    </source>
</evidence>
<dbReference type="PANTHER" id="PTHR24006:SF827">
    <property type="entry name" value="UBIQUITIN CARBOXYL-TERMINAL HYDROLASE 34"/>
    <property type="match status" value="1"/>
</dbReference>
<organism evidence="3 4">
    <name type="scientific">Tritrichomonas musculus</name>
    <dbReference type="NCBI Taxonomy" id="1915356"/>
    <lineage>
        <taxon>Eukaryota</taxon>
        <taxon>Metamonada</taxon>
        <taxon>Parabasalia</taxon>
        <taxon>Tritrichomonadida</taxon>
        <taxon>Tritrichomonadidae</taxon>
        <taxon>Tritrichomonas</taxon>
    </lineage>
</organism>
<dbReference type="PROSITE" id="PS00973">
    <property type="entry name" value="USP_2"/>
    <property type="match status" value="1"/>
</dbReference>
<feature type="compositionally biased region" description="Polar residues" evidence="1">
    <location>
        <begin position="11"/>
        <end position="23"/>
    </location>
</feature>
<dbReference type="InterPro" id="IPR001394">
    <property type="entry name" value="Peptidase_C19_UCH"/>
</dbReference>
<dbReference type="Pfam" id="PF00443">
    <property type="entry name" value="UCH"/>
    <property type="match status" value="1"/>
</dbReference>
<dbReference type="InterPro" id="IPR028889">
    <property type="entry name" value="USP"/>
</dbReference>
<evidence type="ECO:0000259" key="2">
    <source>
        <dbReference type="PROSITE" id="PS50235"/>
    </source>
</evidence>
<feature type="region of interest" description="Disordered" evidence="1">
    <location>
        <begin position="1243"/>
        <end position="1284"/>
    </location>
</feature>
<protein>
    <submittedName>
        <fullName evidence="3">Ubiquitin carboxyl-terminal hydrolase 34</fullName>
    </submittedName>
</protein>
<evidence type="ECO:0000256" key="1">
    <source>
        <dbReference type="SAM" id="MobiDB-lite"/>
    </source>
</evidence>
<sequence>MNDEGKCDDPQQVTTNDENQQNLPEIDPNVAYDQAIDFIKKEMFINAENSLLSIIPFVSSNLSIESNQKLFPKIISKLLLVMYINNSKVENPVNYILTKIKSLNIPNLSSYWELALNQVADDVVTDYYKCIRLLSVDFFVKINPFKYFPTEAPKSDFKSVTVYVSIARQCSNKLNQSLVDEIAFSFFSRLKDIFSNIENNDLRNIDEKRLQILMKDFHEMSPSRDFSAKLDRFNTNIMFIYCQSSNLSKQYEGLLRFNEIRSLKHLLDRIIKNEIPQKLLSNIHESIVMEFVKFLTHLFDAGYYNREILVQFWNISLNQYVSVIDKFFAAWAYLFISIPHKALSDFWTECVYKTKTFPLAALNFLCQVRSRATTLTIKTEVTTTLWNAMEALPMTSEKAKIEYVNALSFYTTFNTNQWSEMKAKCFEFISSGQNVAFAVSLLSRIWRNVNSETTQKEFDLLLCLGRTYNNNNLNTTMTGSLDLNLASNLKQFENGNEINSASVLYVKSFIHLLFDLIKNMANGLDECFTENEVNLMKPLLLIYLNTSIDIYERRLIQEISSHLSNKSSSEMIQWLCGLKNVDSSVFSLIRIFFNQINNIDLNSPIKVPLKSLTGIDLIWNLLFSVNLYDIPSYLATLAVQCSDVESASYFIEKCMSNINNKGSILALNYLVYKVEILFDIDSYKIKRNMFEMPNTFLTVEITGDINKTLKIRSSTKPEDFIKKIARLLNTIESAVLIYYEHERLSVNHIFKQDQQFSVTRNPTIINAPPIRVWNVDKNELPPQLIQPYFSKIYSLLDKEKSISEDALILLNYIPTNKEERRKIEFLVNNQNNSSSWEELLNVDHPYHTLYRINIIGNLLISDNRVFEKAFFENGGFKRFLDILFSARKTYTIHNINKILDITRVLFDTGNKSPDLYEFKNQVLADTGVKNLPEIVTWIFSILKGQKNYNNACLLMKIVTQIVQLNKDILPKLEEFPELVSLTIFHENELIRTSIMETMNELDPINYKQVLFDNIENSIYGKCNEYFCLMQCVIKQTKDSLNIWNLLSNFLLTHLFIYKNKQTNSNEDEINAEFENDQFSMIDNSDDKQFNDEIKMDVPEIKSRMKDLCSFVADFNFVDGIFYSLLLLIYNIDEIPNAEEFIVFVIDRIVFNTQQYIPLPSSCFDLLNQVILKNQEKLLPIVVDHLGKFHKVATPSPYLPALGQNNRLKGINNMGATCYLNSSLQQILNVRQIRDALFRYNLNNSNNEKDKTTTTTTDATEQSESESESKSENDKAAATTTKNETENIKNNKNVVVKFEDDWVSQLQQLLAKLIYSPLVSIDASPFVRVWKGWDDLPIDPHEQQDAGEFVQMLLDRLDSRLEGKPVSKSILGQFEERVVQINGNYSKELLTDFTVFPIQVENLSNFQESFKRFLEPDNLTGKDRYSVEDLGLIDAERYHTIYKAPETMIILLKRFEFDLETLSSKKVNSFFEFTKALDISPLLSDDSNKDEKDKIGEYELTGIVMHSGCVIGGHYYSYIKENDTEKWNCFNDSSVYQLEPNFMERCFGGKKLMNYYDQVKKRNVTEQVERTESAYLLFYKQNSRDKNDSIEPITMMSKNALIRFLTDIEQTIVRNMIMSLEYADFIGSLADKMGQSEIFYDFLLKFVLKILCFPYEGSQQQAMMYESNSAFQYTKSINAVCINIRNKCQNDSSFASYILNHSNEIINFLLMNGNEQMRIKLLTLVNSAISNVPNETATKFVNEIVAQFNDDTFISHWRNFDQIFGPVLYYLNNIDAYRQDILDSAIQLLEKSKLQGDEYLMNVNLSSVFQIFLTIVKKLNKFKEYSQKVIDTQFLQTFSRSQKHLYDASFLVMNFQKDNKSITEHYLRTIQSKNLPPVALAALFASSISIEDTLSSSRIHVFISLIRMRASNKWTPDNVSQFFNETARLLNLHHSNKYVTICNYCDWIHYLFHTDLSLRKSIVEFAHSIFTSSNITNLLNVLLVECQTCVDLCLSCATSSAFKSDDCYPTPQYFELLYWAINLCHFDNFVIKNKQVFVKAMNSFGSLSSPFKLPIFNLIEFLNKTLTNQQIPIFFDSQTLSMFLKALSNTPADPRAFIEAVMPLMFHFITNIPQVDSMMVTKSNIFKLSLKYLLFESNTTMMNLFDKMLNKQTASIIAATVFETNFFSQHKCIKYSIDLMRKDVSTSETFLKSNCLQVVVNYLAKKYENRTALTSYQTLDPYMKILNVFSKSYISMVKNNESRSFMSWFSSPISKFIEFWNNNNKFITHLFLWTQMSSVPSTFSKQVFILIEQIFTSDPKFAQNAFDLLKRKQPDFLQKIDQESVIDYLKMVSSLYNTYSNSNLKDIVVNNYSDFDNLLKCDNSICNSQSIILVTQALKNQQQNISPETFEKFTFLYTILFSKTNEIQMFNQTISSAAFQAALNSSVTNESIQQWSSSLLLLVSKEIKELNNNEDSKNNSESIQMLVEDLKIAQEFLEDAQGWTGIKISFDDLSIDDLNGCIEKIKNDPNYKKQDVNIARYFEKFIPK</sequence>
<dbReference type="EMBL" id="JAPFFF010000001">
    <property type="protein sequence ID" value="KAK8898649.1"/>
    <property type="molecule type" value="Genomic_DNA"/>
</dbReference>
<feature type="region of interest" description="Disordered" evidence="1">
    <location>
        <begin position="1"/>
        <end position="25"/>
    </location>
</feature>
<dbReference type="InterPro" id="IPR018200">
    <property type="entry name" value="USP_CS"/>
</dbReference>
<accession>A0ABR2L5M1</accession>
<dbReference type="PROSITE" id="PS50235">
    <property type="entry name" value="USP_3"/>
    <property type="match status" value="1"/>
</dbReference>
<dbReference type="PROSITE" id="PS00972">
    <property type="entry name" value="USP_1"/>
    <property type="match status" value="1"/>
</dbReference>
<proteinExistence type="predicted"/>
<feature type="domain" description="USP" evidence="2">
    <location>
        <begin position="1208"/>
        <end position="1581"/>
    </location>
</feature>
<keyword evidence="3" id="KW-0378">Hydrolase</keyword>
<dbReference type="Proteomes" id="UP001470230">
    <property type="component" value="Unassembled WGS sequence"/>
</dbReference>
<dbReference type="InterPro" id="IPR050164">
    <property type="entry name" value="Peptidase_C19"/>
</dbReference>
<dbReference type="PANTHER" id="PTHR24006">
    <property type="entry name" value="UBIQUITIN CARBOXYL-TERMINAL HYDROLASE"/>
    <property type="match status" value="1"/>
</dbReference>
<comment type="caution">
    <text evidence="3">The sequence shown here is derived from an EMBL/GenBank/DDBJ whole genome shotgun (WGS) entry which is preliminary data.</text>
</comment>
<dbReference type="Gene3D" id="3.90.70.10">
    <property type="entry name" value="Cysteine proteinases"/>
    <property type="match status" value="1"/>
</dbReference>
<name>A0ABR2L5M1_9EUKA</name>
<dbReference type="SUPFAM" id="SSF54001">
    <property type="entry name" value="Cysteine proteinases"/>
    <property type="match status" value="1"/>
</dbReference>
<reference evidence="3 4" key="1">
    <citation type="submission" date="2024-04" db="EMBL/GenBank/DDBJ databases">
        <title>Tritrichomonas musculus Genome.</title>
        <authorList>
            <person name="Alves-Ferreira E."/>
            <person name="Grigg M."/>
            <person name="Lorenzi H."/>
            <person name="Galac M."/>
        </authorList>
    </citation>
    <scope>NUCLEOTIDE SEQUENCE [LARGE SCALE GENOMIC DNA]</scope>
    <source>
        <strain evidence="3 4">EAF2021</strain>
    </source>
</reference>